<sequence>MNRHTGRRIEGMEHLRQSVADILSTPIGSRVMRRDYGSLVPALLDQPDNNATQARLRAAVASALMRWEPRIRLTRIVIERDPAAPGRADLTLIGTFNNTRRPAPLSLQMPIARTLS</sequence>
<feature type="domain" description="IraD/Gp25-like" evidence="1">
    <location>
        <begin position="11"/>
        <end position="99"/>
    </location>
</feature>
<dbReference type="RefSeq" id="WP_016445079.1">
    <property type="nucleotide sequence ID" value="NZ_AP025556.1"/>
</dbReference>
<dbReference type="GeneID" id="94693750"/>
<dbReference type="Gene3D" id="3.10.450.40">
    <property type="match status" value="1"/>
</dbReference>
<gene>
    <name evidence="2" type="ORF">SAMN05421547_12126</name>
</gene>
<evidence type="ECO:0000313" key="2">
    <source>
        <dbReference type="EMBL" id="SDZ38475.1"/>
    </source>
</evidence>
<dbReference type="EMBL" id="FNPE01000021">
    <property type="protein sequence ID" value="SDZ38475.1"/>
    <property type="molecule type" value="Genomic_DNA"/>
</dbReference>
<accession>A0A1H3SLL2</accession>
<dbReference type="Proteomes" id="UP000183417">
    <property type="component" value="Unassembled WGS sequence"/>
</dbReference>
<dbReference type="AlphaFoldDB" id="A0A1H3SLL2"/>
<reference evidence="2 3" key="1">
    <citation type="submission" date="2016-10" db="EMBL/GenBank/DDBJ databases">
        <authorList>
            <person name="de Groot N.N."/>
        </authorList>
    </citation>
    <scope>NUCLEOTIDE SEQUENCE [LARGE SCALE GENOMIC DNA]</scope>
    <source>
        <strain evidence="2 3">LMG 24775</strain>
    </source>
</reference>
<proteinExistence type="predicted"/>
<evidence type="ECO:0000313" key="3">
    <source>
        <dbReference type="Proteomes" id="UP000183417"/>
    </source>
</evidence>
<dbReference type="Pfam" id="PF04965">
    <property type="entry name" value="GPW_gp25"/>
    <property type="match status" value="1"/>
</dbReference>
<dbReference type="InterPro" id="IPR007048">
    <property type="entry name" value="IraD/Gp25-like"/>
</dbReference>
<name>A0A1H3SLL2_9BURK</name>
<evidence type="ECO:0000259" key="1">
    <source>
        <dbReference type="Pfam" id="PF04965"/>
    </source>
</evidence>
<organism evidence="2 3">
    <name type="scientific">Delftia lacustris</name>
    <dbReference type="NCBI Taxonomy" id="558537"/>
    <lineage>
        <taxon>Bacteria</taxon>
        <taxon>Pseudomonadati</taxon>
        <taxon>Pseudomonadota</taxon>
        <taxon>Betaproteobacteria</taxon>
        <taxon>Burkholderiales</taxon>
        <taxon>Comamonadaceae</taxon>
        <taxon>Delftia</taxon>
    </lineage>
</organism>
<protein>
    <recommendedName>
        <fullName evidence="1">IraD/Gp25-like domain-containing protein</fullName>
    </recommendedName>
</protein>
<dbReference type="SUPFAM" id="SSF160719">
    <property type="entry name" value="gpW/gp25-like"/>
    <property type="match status" value="1"/>
</dbReference>